<dbReference type="InterPro" id="IPR055135">
    <property type="entry name" value="PRMT_dom"/>
</dbReference>
<dbReference type="Proteomes" id="UP000002630">
    <property type="component" value="Linkage Group LG16"/>
</dbReference>
<evidence type="ECO:0000259" key="16">
    <source>
        <dbReference type="Pfam" id="PF21137"/>
    </source>
</evidence>
<dbReference type="SUPFAM" id="SSF53335">
    <property type="entry name" value="S-adenosyl-L-methionine-dependent methyltransferases"/>
    <property type="match status" value="1"/>
</dbReference>
<dbReference type="InterPro" id="IPR036236">
    <property type="entry name" value="Znf_C2H2_sf"/>
</dbReference>
<organism evidence="18 19">
    <name type="scientific">Ectocarpus siliculosus</name>
    <name type="common">Brown alga</name>
    <name type="synonym">Conferva siliculosa</name>
    <dbReference type="NCBI Taxonomy" id="2880"/>
    <lineage>
        <taxon>Eukaryota</taxon>
        <taxon>Sar</taxon>
        <taxon>Stramenopiles</taxon>
        <taxon>Ochrophyta</taxon>
        <taxon>PX clade</taxon>
        <taxon>Phaeophyceae</taxon>
        <taxon>Ectocarpales</taxon>
        <taxon>Ectocarpaceae</taxon>
        <taxon>Ectocarpus</taxon>
    </lineage>
</organism>
<evidence type="ECO:0000256" key="1">
    <source>
        <dbReference type="ARBA" id="ARBA00004514"/>
    </source>
</evidence>
<feature type="compositionally biased region" description="Pro residues" evidence="14">
    <location>
        <begin position="491"/>
        <end position="501"/>
    </location>
</feature>
<dbReference type="GO" id="GO:0005634">
    <property type="term" value="C:nucleus"/>
    <property type="evidence" value="ECO:0007669"/>
    <property type="project" value="TreeGrafter"/>
</dbReference>
<gene>
    <name evidence="18" type="ORF">Esi_0165_0056</name>
</gene>
<dbReference type="eggNOG" id="KOG1499">
    <property type="taxonomic scope" value="Eukaryota"/>
</dbReference>
<dbReference type="Gene3D" id="3.40.50.150">
    <property type="entry name" value="Vaccinia Virus protein VP39"/>
    <property type="match status" value="1"/>
</dbReference>
<keyword evidence="3" id="KW-0963">Cytoplasm</keyword>
<dbReference type="AlphaFoldDB" id="D8LGC5"/>
<feature type="region of interest" description="Disordered" evidence="14">
    <location>
        <begin position="489"/>
        <end position="528"/>
    </location>
</feature>
<evidence type="ECO:0000256" key="4">
    <source>
        <dbReference type="ARBA" id="ARBA00022603"/>
    </source>
</evidence>
<dbReference type="Pfam" id="PF22528">
    <property type="entry name" value="PRMT_C"/>
    <property type="match status" value="2"/>
</dbReference>
<evidence type="ECO:0000256" key="3">
    <source>
        <dbReference type="ARBA" id="ARBA00022490"/>
    </source>
</evidence>
<comment type="subcellular location">
    <subcellularLocation>
        <location evidence="1">Cytoplasm</location>
        <location evidence="1">Cytosol</location>
    </subcellularLocation>
</comment>
<evidence type="ECO:0000256" key="13">
    <source>
        <dbReference type="SAM" id="Coils"/>
    </source>
</evidence>
<dbReference type="Gene3D" id="2.70.160.11">
    <property type="entry name" value="Hnrnp arginine n-methyltransferase1"/>
    <property type="match status" value="1"/>
</dbReference>
<evidence type="ECO:0000256" key="11">
    <source>
        <dbReference type="ARBA" id="ARBA00049303"/>
    </source>
</evidence>
<feature type="domain" description="Protein arginine N-methyltransferase" evidence="17">
    <location>
        <begin position="533"/>
        <end position="594"/>
    </location>
</feature>
<dbReference type="GO" id="GO:0005829">
    <property type="term" value="C:cytosol"/>
    <property type="evidence" value="ECO:0007669"/>
    <property type="project" value="UniProtKB-SubCell"/>
</dbReference>
<evidence type="ECO:0000256" key="6">
    <source>
        <dbReference type="ARBA" id="ARBA00022691"/>
    </source>
</evidence>
<keyword evidence="9" id="KW-0862">Zinc</keyword>
<dbReference type="GO" id="GO:0035242">
    <property type="term" value="F:protein-arginine omega-N asymmetric methyltransferase activity"/>
    <property type="evidence" value="ECO:0007669"/>
    <property type="project" value="UniProtKB-EC"/>
</dbReference>
<dbReference type="PANTHER" id="PTHR11006">
    <property type="entry name" value="PROTEIN ARGININE N-METHYLTRANSFERASE"/>
    <property type="match status" value="1"/>
</dbReference>
<comment type="catalytic activity">
    <reaction evidence="10">
        <text>L-arginyl-[protein] + 2 S-adenosyl-L-methionine = N(omega),N(omega)-dimethyl-L-arginyl-[protein] + 2 S-adenosyl-L-homocysteine + 2 H(+)</text>
        <dbReference type="Rhea" id="RHEA:48096"/>
        <dbReference type="Rhea" id="RHEA-COMP:10532"/>
        <dbReference type="Rhea" id="RHEA-COMP:11991"/>
        <dbReference type="ChEBI" id="CHEBI:15378"/>
        <dbReference type="ChEBI" id="CHEBI:29965"/>
        <dbReference type="ChEBI" id="CHEBI:57856"/>
        <dbReference type="ChEBI" id="CHEBI:59789"/>
        <dbReference type="ChEBI" id="CHEBI:61897"/>
        <dbReference type="EC" id="2.1.1.319"/>
    </reaction>
    <physiologicalReaction direction="left-to-right" evidence="10">
        <dbReference type="Rhea" id="RHEA:48097"/>
    </physiologicalReaction>
</comment>
<evidence type="ECO:0000313" key="19">
    <source>
        <dbReference type="Proteomes" id="UP000002630"/>
    </source>
</evidence>
<keyword evidence="5 12" id="KW-0808">Transferase</keyword>
<dbReference type="OMA" id="GYERAIC"/>
<dbReference type="STRING" id="2880.D8LGC5"/>
<dbReference type="GO" id="GO:0042054">
    <property type="term" value="F:histone methyltransferase activity"/>
    <property type="evidence" value="ECO:0007669"/>
    <property type="project" value="TreeGrafter"/>
</dbReference>
<dbReference type="SUPFAM" id="SSF57667">
    <property type="entry name" value="beta-beta-alpha zinc fingers"/>
    <property type="match status" value="1"/>
</dbReference>
<keyword evidence="6 12" id="KW-0949">S-adenosyl-L-methionine</keyword>
<evidence type="ECO:0000256" key="9">
    <source>
        <dbReference type="ARBA" id="ARBA00022833"/>
    </source>
</evidence>
<evidence type="ECO:0000256" key="10">
    <source>
        <dbReference type="ARBA" id="ARBA00047384"/>
    </source>
</evidence>
<dbReference type="GO" id="GO:0032259">
    <property type="term" value="P:methylation"/>
    <property type="evidence" value="ECO:0007669"/>
    <property type="project" value="UniProtKB-KW"/>
</dbReference>
<dbReference type="InterPro" id="IPR041698">
    <property type="entry name" value="Methyltransf_25"/>
</dbReference>
<evidence type="ECO:0000256" key="8">
    <source>
        <dbReference type="ARBA" id="ARBA00022771"/>
    </source>
</evidence>
<feature type="region of interest" description="Disordered" evidence="14">
    <location>
        <begin position="125"/>
        <end position="179"/>
    </location>
</feature>
<dbReference type="EMBL" id="FN648180">
    <property type="protein sequence ID" value="CBN79024.1"/>
    <property type="molecule type" value="Genomic_DNA"/>
</dbReference>
<evidence type="ECO:0000256" key="14">
    <source>
        <dbReference type="SAM" id="MobiDB-lite"/>
    </source>
</evidence>
<feature type="domain" description="Protein arginine N-methyltransferase" evidence="17">
    <location>
        <begin position="393"/>
        <end position="489"/>
    </location>
</feature>
<sequence>MDVTGEDEWSDWEDEDIPARSLFEDKLLPSAKEALKYDSGTYDFDLFALRTKLGLDFYGCVKLVNYVRTEVSSASGGGRKDVAAGIEAAVIASKGEAFADERFLRPALEDDALLLSLEELLLQGDNQDNDEDDATTAPESGVQEHKGGVLDDATAASRAGEGATRTGPSSVTLGEPAEGGNALDVSAAAAARISELEMENARLREALQAADARMAGANRVLRSLAGGEAEGGEGSDEEGSVAGVDNDSYYFRGYAHWGVHETMLTDTVRTGGYERAICDNAAFFKDKVVLDVGCGTGVLSCFAARAGARKVIGVDRSDIVVKAREVVRANGFDGVVTLVQGKVEDVDIGVSKVDIIISEWMGYCLFYESMLPSVLAARDKYLAKGGVMLPDRTPLFIQGWRDPDGRLQFWDNVHGLDYSSMADLPLDEASVEVVGRSDMVTERCLCRDFNHETVEDEDLDFEAPFEMVVTKPGTVSGLVVSFDTGFFAKSDPPPPSPPCPPDAGISGTGAEAKAGGKEQSTPPPSTATMTVASWFSTGPESRPTHWKQTLLWLRPSEKPEGLAEGDAIAGRLSLHRNEVNPRELGLTVTWTATQQSTGRTFGGTQKYSVC</sequence>
<keyword evidence="7" id="KW-0479">Metal-binding</keyword>
<comment type="catalytic activity">
    <reaction evidence="11">
        <text>L-arginyl-[protein] + S-adenosyl-L-methionine = N(omega)-methyl-L-arginyl-[protein] + S-adenosyl-L-homocysteine + H(+)</text>
        <dbReference type="Rhea" id="RHEA:48100"/>
        <dbReference type="Rhea" id="RHEA-COMP:10532"/>
        <dbReference type="Rhea" id="RHEA-COMP:11990"/>
        <dbReference type="ChEBI" id="CHEBI:15378"/>
        <dbReference type="ChEBI" id="CHEBI:29965"/>
        <dbReference type="ChEBI" id="CHEBI:57856"/>
        <dbReference type="ChEBI" id="CHEBI:59789"/>
        <dbReference type="ChEBI" id="CHEBI:65280"/>
    </reaction>
    <physiologicalReaction direction="left-to-right" evidence="11">
        <dbReference type="Rhea" id="RHEA:48101"/>
    </physiologicalReaction>
</comment>
<dbReference type="PANTHER" id="PTHR11006:SF53">
    <property type="entry name" value="PROTEIN ARGININE N-METHYLTRANSFERASE 3"/>
    <property type="match status" value="1"/>
</dbReference>
<evidence type="ECO:0000259" key="17">
    <source>
        <dbReference type="Pfam" id="PF22528"/>
    </source>
</evidence>
<dbReference type="Pfam" id="PF13649">
    <property type="entry name" value="Methyltransf_25"/>
    <property type="match status" value="1"/>
</dbReference>
<dbReference type="InParanoid" id="D8LGC5"/>
<accession>D8LGC5</accession>
<keyword evidence="4 12" id="KW-0489">Methyltransferase</keyword>
<dbReference type="GO" id="GO:0008270">
    <property type="term" value="F:zinc ion binding"/>
    <property type="evidence" value="ECO:0007669"/>
    <property type="project" value="UniProtKB-KW"/>
</dbReference>
<proteinExistence type="predicted"/>
<feature type="coiled-coil region" evidence="13">
    <location>
        <begin position="186"/>
        <end position="220"/>
    </location>
</feature>
<dbReference type="PROSITE" id="PS51678">
    <property type="entry name" value="SAM_MT_PRMT"/>
    <property type="match status" value="1"/>
</dbReference>
<feature type="domain" description="Methyltransferase" evidence="15">
    <location>
        <begin position="289"/>
        <end position="386"/>
    </location>
</feature>
<dbReference type="EC" id="2.1.1.319" evidence="2"/>
<keyword evidence="19" id="KW-1185">Reference proteome</keyword>
<protein>
    <recommendedName>
        <fullName evidence="2">type I protein arginine methyltransferase</fullName>
        <ecNumber evidence="2">2.1.1.319</ecNumber>
    </recommendedName>
</protein>
<dbReference type="Pfam" id="PF21137">
    <property type="entry name" value="ANM3_C2H2_Zf"/>
    <property type="match status" value="1"/>
</dbReference>
<feature type="domain" description="Protein arginine N-methyltransferase 3-like C2H2 zinc finger" evidence="16">
    <location>
        <begin position="50"/>
        <end position="83"/>
    </location>
</feature>
<dbReference type="FunFam" id="3.40.50.150:FF:000003">
    <property type="entry name" value="Blast:Protein arginine N-methyltransferase 1"/>
    <property type="match status" value="1"/>
</dbReference>
<dbReference type="OrthoDB" id="7848332at2759"/>
<dbReference type="CDD" id="cd02440">
    <property type="entry name" value="AdoMet_MTases"/>
    <property type="match status" value="1"/>
</dbReference>
<evidence type="ECO:0000256" key="2">
    <source>
        <dbReference type="ARBA" id="ARBA00011925"/>
    </source>
</evidence>
<dbReference type="InterPro" id="IPR029063">
    <property type="entry name" value="SAM-dependent_MTases_sf"/>
</dbReference>
<name>D8LGC5_ECTSI</name>
<evidence type="ECO:0000313" key="18">
    <source>
        <dbReference type="EMBL" id="CBN79024.1"/>
    </source>
</evidence>
<dbReference type="InterPro" id="IPR025799">
    <property type="entry name" value="Arg_MeTrfase"/>
</dbReference>
<reference evidence="18 19" key="1">
    <citation type="journal article" date="2010" name="Nature">
        <title>The Ectocarpus genome and the independent evolution of multicellularity in brown algae.</title>
        <authorList>
            <person name="Cock J.M."/>
            <person name="Sterck L."/>
            <person name="Rouze P."/>
            <person name="Scornet D."/>
            <person name="Allen A.E."/>
            <person name="Amoutzias G."/>
            <person name="Anthouard V."/>
            <person name="Artiguenave F."/>
            <person name="Aury J.M."/>
            <person name="Badger J.H."/>
            <person name="Beszteri B."/>
            <person name="Billiau K."/>
            <person name="Bonnet E."/>
            <person name="Bothwell J.H."/>
            <person name="Bowler C."/>
            <person name="Boyen C."/>
            <person name="Brownlee C."/>
            <person name="Carrano C.J."/>
            <person name="Charrier B."/>
            <person name="Cho G.Y."/>
            <person name="Coelho S.M."/>
            <person name="Collen J."/>
            <person name="Corre E."/>
            <person name="Da Silva C."/>
            <person name="Delage L."/>
            <person name="Delaroque N."/>
            <person name="Dittami S.M."/>
            <person name="Doulbeau S."/>
            <person name="Elias M."/>
            <person name="Farnham G."/>
            <person name="Gachon C.M."/>
            <person name="Gschloessl B."/>
            <person name="Heesch S."/>
            <person name="Jabbari K."/>
            <person name="Jubin C."/>
            <person name="Kawai H."/>
            <person name="Kimura K."/>
            <person name="Kloareg B."/>
            <person name="Kupper F.C."/>
            <person name="Lang D."/>
            <person name="Le Bail A."/>
            <person name="Leblanc C."/>
            <person name="Lerouge P."/>
            <person name="Lohr M."/>
            <person name="Lopez P.J."/>
            <person name="Martens C."/>
            <person name="Maumus F."/>
            <person name="Michel G."/>
            <person name="Miranda-Saavedra D."/>
            <person name="Morales J."/>
            <person name="Moreau H."/>
            <person name="Motomura T."/>
            <person name="Nagasato C."/>
            <person name="Napoli C.A."/>
            <person name="Nelson D.R."/>
            <person name="Nyvall-Collen P."/>
            <person name="Peters A.F."/>
            <person name="Pommier C."/>
            <person name="Potin P."/>
            <person name="Poulain J."/>
            <person name="Quesneville H."/>
            <person name="Read B."/>
            <person name="Rensing S.A."/>
            <person name="Ritter A."/>
            <person name="Rousvoal S."/>
            <person name="Samanta M."/>
            <person name="Samson G."/>
            <person name="Schroeder D.C."/>
            <person name="Segurens B."/>
            <person name="Strittmatter M."/>
            <person name="Tonon T."/>
            <person name="Tregear J.W."/>
            <person name="Valentin K."/>
            <person name="von Dassow P."/>
            <person name="Yamagishi T."/>
            <person name="Van de Peer Y."/>
            <person name="Wincker P."/>
        </authorList>
    </citation>
    <scope>NUCLEOTIDE SEQUENCE [LARGE SCALE GENOMIC DNA]</scope>
    <source>
        <strain evidence="19">Ec32 / CCAP1310/4</strain>
    </source>
</reference>
<evidence type="ECO:0000256" key="12">
    <source>
        <dbReference type="PROSITE-ProRule" id="PRU01015"/>
    </source>
</evidence>
<dbReference type="EMBL" id="FN649741">
    <property type="protein sequence ID" value="CBN79024.1"/>
    <property type="molecule type" value="Genomic_DNA"/>
</dbReference>
<keyword evidence="8" id="KW-0863">Zinc-finger</keyword>
<evidence type="ECO:0000256" key="7">
    <source>
        <dbReference type="ARBA" id="ARBA00022723"/>
    </source>
</evidence>
<keyword evidence="13" id="KW-0175">Coiled coil</keyword>
<dbReference type="InterPro" id="IPR049482">
    <property type="entry name" value="ANM3-like_C2H2_Zf"/>
</dbReference>
<evidence type="ECO:0000259" key="15">
    <source>
        <dbReference type="Pfam" id="PF13649"/>
    </source>
</evidence>
<evidence type="ECO:0000256" key="5">
    <source>
        <dbReference type="ARBA" id="ARBA00022679"/>
    </source>
</evidence>